<organism evidence="4">
    <name type="scientific">Timema poppense</name>
    <name type="common">Walking stick</name>
    <dbReference type="NCBI Taxonomy" id="170557"/>
    <lineage>
        <taxon>Eukaryota</taxon>
        <taxon>Metazoa</taxon>
        <taxon>Ecdysozoa</taxon>
        <taxon>Arthropoda</taxon>
        <taxon>Hexapoda</taxon>
        <taxon>Insecta</taxon>
        <taxon>Pterygota</taxon>
        <taxon>Neoptera</taxon>
        <taxon>Polyneoptera</taxon>
        <taxon>Phasmatodea</taxon>
        <taxon>Timematodea</taxon>
        <taxon>Timematoidea</taxon>
        <taxon>Timematidae</taxon>
        <taxon>Timema</taxon>
    </lineage>
</organism>
<evidence type="ECO:0000313" key="4">
    <source>
        <dbReference type="EMBL" id="CAD7414206.1"/>
    </source>
</evidence>
<evidence type="ECO:0000256" key="1">
    <source>
        <dbReference type="ARBA" id="ARBA00022460"/>
    </source>
</evidence>
<dbReference type="PANTHER" id="PTHR12236">
    <property type="entry name" value="STRUCTURAL CONTITUENT OF CUTICLE"/>
    <property type="match status" value="1"/>
</dbReference>
<sequence length="312" mass="35068">MLATTIKYFGEIPHFPTLEARPPERLPPPCHHFSARTPEATNTPGDFITSHSRQDFPGFTTSHNGYDFTPQAPPATPDRTSHHKPHQAGLHTISYTKQDFTPYVTPDRTSYHKPHQAGLHTMSHNRGKREGEDHFGKTRLSTSDRELNLDLTVIESPVYRDNSALYHSATEVLGLMLVRSCLSSASYYGYPWLIPDDTYLKSDSGMEDDKNVNPNYAFDYAVHDPHTGDEKSQWESRDGDAVKGAYNLVEPDGTIRVVEYTADDANGFQATVKKTGQDAAPKTHLYYPIYKDESPGYRDWSCENQGIAIVNC</sequence>
<protein>
    <recommendedName>
        <fullName evidence="5">Cuticle protein 19</fullName>
    </recommendedName>
</protein>
<dbReference type="AlphaFoldDB" id="A0A7R9DGA3"/>
<evidence type="ECO:0008006" key="5">
    <source>
        <dbReference type="Google" id="ProtNLM"/>
    </source>
</evidence>
<dbReference type="InterPro" id="IPR031311">
    <property type="entry name" value="CHIT_BIND_RR_consensus"/>
</dbReference>
<dbReference type="PANTHER" id="PTHR12236:SF95">
    <property type="entry name" value="CUTICULAR PROTEIN 76BD, ISOFORM C-RELATED"/>
    <property type="match status" value="1"/>
</dbReference>
<feature type="region of interest" description="Disordered" evidence="3">
    <location>
        <begin position="110"/>
        <end position="136"/>
    </location>
</feature>
<evidence type="ECO:0000256" key="2">
    <source>
        <dbReference type="PROSITE-ProRule" id="PRU00497"/>
    </source>
</evidence>
<accession>A0A7R9DGA3</accession>
<dbReference type="InterPro" id="IPR000618">
    <property type="entry name" value="Insect_cuticle"/>
</dbReference>
<dbReference type="Pfam" id="PF00379">
    <property type="entry name" value="Chitin_bind_4"/>
    <property type="match status" value="1"/>
</dbReference>
<name>A0A7R9DGA3_TIMPO</name>
<evidence type="ECO:0000256" key="3">
    <source>
        <dbReference type="SAM" id="MobiDB-lite"/>
    </source>
</evidence>
<dbReference type="InterPro" id="IPR051217">
    <property type="entry name" value="Insect_Cuticle_Struc_Prot"/>
</dbReference>
<dbReference type="GO" id="GO:0042302">
    <property type="term" value="F:structural constituent of cuticle"/>
    <property type="evidence" value="ECO:0007669"/>
    <property type="project" value="UniProtKB-UniRule"/>
</dbReference>
<reference evidence="4" key="1">
    <citation type="submission" date="2020-11" db="EMBL/GenBank/DDBJ databases">
        <authorList>
            <person name="Tran Van P."/>
        </authorList>
    </citation>
    <scope>NUCLEOTIDE SEQUENCE</scope>
</reference>
<dbReference type="PROSITE" id="PS51155">
    <property type="entry name" value="CHIT_BIND_RR_2"/>
    <property type="match status" value="1"/>
</dbReference>
<keyword evidence="1 2" id="KW-0193">Cuticle</keyword>
<dbReference type="EMBL" id="OD007652">
    <property type="protein sequence ID" value="CAD7414206.1"/>
    <property type="molecule type" value="Genomic_DNA"/>
</dbReference>
<dbReference type="GO" id="GO:0005615">
    <property type="term" value="C:extracellular space"/>
    <property type="evidence" value="ECO:0007669"/>
    <property type="project" value="TreeGrafter"/>
</dbReference>
<gene>
    <name evidence="4" type="ORF">TPSB3V08_LOCUS9520</name>
</gene>
<dbReference type="PRINTS" id="PR00947">
    <property type="entry name" value="CUTICLE"/>
</dbReference>
<dbReference type="GO" id="GO:0031012">
    <property type="term" value="C:extracellular matrix"/>
    <property type="evidence" value="ECO:0007669"/>
    <property type="project" value="TreeGrafter"/>
</dbReference>
<dbReference type="PROSITE" id="PS00233">
    <property type="entry name" value="CHIT_BIND_RR_1"/>
    <property type="match status" value="1"/>
</dbReference>
<proteinExistence type="predicted"/>